<dbReference type="EMBL" id="JAGFMF010011712">
    <property type="protein sequence ID" value="KAG8515134.1"/>
    <property type="molecule type" value="Genomic_DNA"/>
</dbReference>
<evidence type="ECO:0000256" key="2">
    <source>
        <dbReference type="ARBA" id="ARBA00004230"/>
    </source>
</evidence>
<keyword evidence="6" id="KW-0597">Phosphoprotein</keyword>
<reference evidence="17" key="1">
    <citation type="journal article" date="2021" name="Evol. Appl.">
        <title>The genome of the Pyrenean desman and the effects of bottlenecks and inbreeding on the genomic landscape of an endangered species.</title>
        <authorList>
            <person name="Escoda L."/>
            <person name="Castresana J."/>
        </authorList>
    </citation>
    <scope>NUCLEOTIDE SEQUENCE</scope>
    <source>
        <strain evidence="17">IBE-C5619</strain>
    </source>
</reference>
<dbReference type="InterPro" id="IPR026118">
    <property type="entry name" value="Ca-bd_spermatid"/>
</dbReference>
<dbReference type="Proteomes" id="UP000700334">
    <property type="component" value="Unassembled WGS sequence"/>
</dbReference>
<evidence type="ECO:0000256" key="8">
    <source>
        <dbReference type="ARBA" id="ARBA00022837"/>
    </source>
</evidence>
<evidence type="ECO:0000313" key="18">
    <source>
        <dbReference type="Proteomes" id="UP000700334"/>
    </source>
</evidence>
<dbReference type="AlphaFoldDB" id="A0A8J6ANU4"/>
<dbReference type="Pfam" id="PF15367">
    <property type="entry name" value="CABS1"/>
    <property type="match status" value="1"/>
</dbReference>
<comment type="subcellular location">
    <subcellularLocation>
        <location evidence="2">Cell projection</location>
        <location evidence="2">Cilium</location>
        <location evidence="2">Flagellum</location>
    </subcellularLocation>
    <subcellularLocation>
        <location evidence="1">Cytoplasmic vesicle</location>
        <location evidence="1">Secretory vesicle</location>
        <location evidence="1">Acrosome</location>
    </subcellularLocation>
    <subcellularLocation>
        <location evidence="3">Mitochondrion inner membrane</location>
    </subcellularLocation>
</comment>
<feature type="compositionally biased region" description="Basic and acidic residues" evidence="16">
    <location>
        <begin position="68"/>
        <end position="77"/>
    </location>
</feature>
<dbReference type="GO" id="GO:0031514">
    <property type="term" value="C:motile cilium"/>
    <property type="evidence" value="ECO:0007669"/>
    <property type="project" value="UniProtKB-SubCell"/>
</dbReference>
<evidence type="ECO:0000313" key="17">
    <source>
        <dbReference type="EMBL" id="KAG8515134.1"/>
    </source>
</evidence>
<comment type="function">
    <text evidence="15">Calcium-binding protein. Essential for maintaining the structural integrity of the sperm flagella.</text>
</comment>
<evidence type="ECO:0000256" key="6">
    <source>
        <dbReference type="ARBA" id="ARBA00022553"/>
    </source>
</evidence>
<feature type="region of interest" description="Disordered" evidence="16">
    <location>
        <begin position="1"/>
        <end position="21"/>
    </location>
</feature>
<feature type="region of interest" description="Disordered" evidence="16">
    <location>
        <begin position="34"/>
        <end position="77"/>
    </location>
</feature>
<dbReference type="GO" id="GO:0005509">
    <property type="term" value="F:calcium ion binding"/>
    <property type="evidence" value="ECO:0007669"/>
    <property type="project" value="InterPro"/>
</dbReference>
<keyword evidence="13" id="KW-0966">Cell projection</keyword>
<evidence type="ECO:0000256" key="1">
    <source>
        <dbReference type="ARBA" id="ARBA00004218"/>
    </source>
</evidence>
<gene>
    <name evidence="17" type="ORF">J0S82_008488</name>
</gene>
<keyword evidence="9" id="KW-0282">Flagellum</keyword>
<evidence type="ECO:0000256" key="4">
    <source>
        <dbReference type="ARBA" id="ARBA00015158"/>
    </source>
</evidence>
<evidence type="ECO:0000256" key="11">
    <source>
        <dbReference type="ARBA" id="ARBA00023128"/>
    </source>
</evidence>
<keyword evidence="10" id="KW-0969">Cilium</keyword>
<keyword evidence="5" id="KW-0963">Cytoplasm</keyword>
<evidence type="ECO:0000256" key="7">
    <source>
        <dbReference type="ARBA" id="ARBA00022792"/>
    </source>
</evidence>
<keyword evidence="18" id="KW-1185">Reference proteome</keyword>
<dbReference type="GO" id="GO:0007283">
    <property type="term" value="P:spermatogenesis"/>
    <property type="evidence" value="ECO:0007669"/>
    <property type="project" value="InterPro"/>
</dbReference>
<keyword evidence="12" id="KW-0472">Membrane</keyword>
<evidence type="ECO:0000256" key="3">
    <source>
        <dbReference type="ARBA" id="ARBA00004273"/>
    </source>
</evidence>
<comment type="caution">
    <text evidence="17">The sequence shown here is derived from an EMBL/GenBank/DDBJ whole genome shotgun (WGS) entry which is preliminary data.</text>
</comment>
<organism evidence="17 18">
    <name type="scientific">Galemys pyrenaicus</name>
    <name type="common">Iberian desman</name>
    <name type="synonym">Pyrenean desman</name>
    <dbReference type="NCBI Taxonomy" id="202257"/>
    <lineage>
        <taxon>Eukaryota</taxon>
        <taxon>Metazoa</taxon>
        <taxon>Chordata</taxon>
        <taxon>Craniata</taxon>
        <taxon>Vertebrata</taxon>
        <taxon>Euteleostomi</taxon>
        <taxon>Mammalia</taxon>
        <taxon>Eutheria</taxon>
        <taxon>Laurasiatheria</taxon>
        <taxon>Eulipotyphla</taxon>
        <taxon>Talpidae</taxon>
        <taxon>Galemys</taxon>
    </lineage>
</organism>
<accession>A0A8J6ANU4</accession>
<dbReference type="PANTHER" id="PTHR22810">
    <property type="entry name" value="TESTIS DEVELOPMENT PROTEIN NYD-SP26"/>
    <property type="match status" value="1"/>
</dbReference>
<sequence length="381" mass="41846">MAEDGLPNIYSHPPKENSKTTETTIFFGADNTISRTETSITSEGDHITSVSDYRPESDFSSTTGDKLPSPKERIKSDDDVEPHVIKPTIHLEKEITTLTSTANSMANASIIGNLIPVKIGNNSSPVATVSLIDFSTNTAEKDIPLENTGPGDKNVFITSEVSSILSESIIRITDSPVLPAKKNGPIVDNCNTSVKSNTTDKEALQIADPSTPEAEKSTTTEENFTIPDITILREQKITEIDLILPEDDSNAEPQLMKSNEEKLITVFELTTTAEKDKDNSEDILLTDEDSVDGDNVWMEKEIANEAENHPILLTAVESRYDFVVPTSVATNVMEDSSTARDFSENNRIESVLDTPNHMEDTSTTEMGVFKLLKEDPDEFLM</sequence>
<evidence type="ECO:0000256" key="10">
    <source>
        <dbReference type="ARBA" id="ARBA00023069"/>
    </source>
</evidence>
<evidence type="ECO:0000256" key="13">
    <source>
        <dbReference type="ARBA" id="ARBA00023273"/>
    </source>
</evidence>
<proteinExistence type="predicted"/>
<evidence type="ECO:0000256" key="9">
    <source>
        <dbReference type="ARBA" id="ARBA00022846"/>
    </source>
</evidence>
<name>A0A8J6ANU4_GALPY</name>
<keyword evidence="7" id="KW-0999">Mitochondrion inner membrane</keyword>
<dbReference type="GO" id="GO:0005743">
    <property type="term" value="C:mitochondrial inner membrane"/>
    <property type="evidence" value="ECO:0007669"/>
    <property type="project" value="UniProtKB-SubCell"/>
</dbReference>
<evidence type="ECO:0000256" key="5">
    <source>
        <dbReference type="ARBA" id="ARBA00022490"/>
    </source>
</evidence>
<keyword evidence="14" id="KW-0968">Cytoplasmic vesicle</keyword>
<dbReference type="PANTHER" id="PTHR22810:SF1">
    <property type="entry name" value="CALCIUM-BINDING AND SPERMATID-SPECIFIC PROTEIN 1"/>
    <property type="match status" value="1"/>
</dbReference>
<evidence type="ECO:0000256" key="16">
    <source>
        <dbReference type="SAM" id="MobiDB-lite"/>
    </source>
</evidence>
<evidence type="ECO:0000256" key="15">
    <source>
        <dbReference type="ARBA" id="ARBA00045943"/>
    </source>
</evidence>
<evidence type="ECO:0000256" key="14">
    <source>
        <dbReference type="ARBA" id="ARBA00023329"/>
    </source>
</evidence>
<dbReference type="OrthoDB" id="9836525at2759"/>
<keyword evidence="8" id="KW-0106">Calcium</keyword>
<evidence type="ECO:0000256" key="12">
    <source>
        <dbReference type="ARBA" id="ARBA00023136"/>
    </source>
</evidence>
<protein>
    <recommendedName>
        <fullName evidence="4">Calcium-binding and spermatid-specific protein 1</fullName>
    </recommendedName>
</protein>
<dbReference type="GO" id="GO:0001669">
    <property type="term" value="C:acrosomal vesicle"/>
    <property type="evidence" value="ECO:0007669"/>
    <property type="project" value="UniProtKB-SubCell"/>
</dbReference>
<keyword evidence="11" id="KW-0496">Mitochondrion</keyword>